<dbReference type="InterPro" id="IPR018113">
    <property type="entry name" value="PTrfase_EIIB_Cys"/>
</dbReference>
<feature type="domain" description="PTS EIIB type-1" evidence="14">
    <location>
        <begin position="4"/>
        <end position="86"/>
    </location>
</feature>
<keyword evidence="10 12" id="KW-0472">Membrane</keyword>
<feature type="active site" description="Phosphocysteine intermediate; for EIIB activity" evidence="11">
    <location>
        <position position="26"/>
    </location>
</feature>
<keyword evidence="5" id="KW-0808">Transferase</keyword>
<dbReference type="Pfam" id="PF00367">
    <property type="entry name" value="PTS_EIIB"/>
    <property type="match status" value="1"/>
</dbReference>
<evidence type="ECO:0000256" key="9">
    <source>
        <dbReference type="ARBA" id="ARBA00022989"/>
    </source>
</evidence>
<feature type="transmembrane region" description="Helical" evidence="12">
    <location>
        <begin position="174"/>
        <end position="192"/>
    </location>
</feature>
<dbReference type="PROSITE" id="PS00371">
    <property type="entry name" value="PTS_EIIA_TYPE_1_HIS"/>
    <property type="match status" value="1"/>
</dbReference>
<dbReference type="SUPFAM" id="SSF51261">
    <property type="entry name" value="Duplicated hybrid motif"/>
    <property type="match status" value="1"/>
</dbReference>
<dbReference type="PANTHER" id="PTHR30175:SF1">
    <property type="entry name" value="PTS SYSTEM ARBUTIN-, CELLOBIOSE-, AND SALICIN-SPECIFIC EIIBC COMPONENT-RELATED"/>
    <property type="match status" value="1"/>
</dbReference>
<dbReference type="PROSITE" id="PS51103">
    <property type="entry name" value="PTS_EIIC_TYPE_1"/>
    <property type="match status" value="1"/>
</dbReference>
<dbReference type="InterPro" id="IPR011055">
    <property type="entry name" value="Dup_hybrid_motif"/>
</dbReference>
<evidence type="ECO:0000313" key="16">
    <source>
        <dbReference type="EMBL" id="BCZ45119.1"/>
    </source>
</evidence>
<dbReference type="InterPro" id="IPR003352">
    <property type="entry name" value="PTS_EIIC"/>
</dbReference>
<feature type="transmembrane region" description="Helical" evidence="12">
    <location>
        <begin position="103"/>
        <end position="136"/>
    </location>
</feature>
<dbReference type="CDD" id="cd00212">
    <property type="entry name" value="PTS_IIB_glc"/>
    <property type="match status" value="1"/>
</dbReference>
<keyword evidence="9 12" id="KW-1133">Transmembrane helix</keyword>
<sequence length="620" mass="67064">MKNKDLAVKVLELVGGENNIQYATHCATRLRLNVKDESIIKLEEMDRIEGVLKAQIKNGQLQVVLGAKVDGVFEEFVKMINISDSGIEVGTFKKKRNPISAGVETLSGVFGSIIPVLIGCGMVKSLSAIITTFGILDAKSGAVIVLNLVGDLIFYFFPFFLAVSAAKKFKTSEYMAIALAGAYMYPTIMNGADTAAKTGIASISFLGLPVLFVNYKSTIIPIILSVWILSKVYRKVEKIIPEAFRILFVPMLVLFIMVPLELIAIGPIGIYLGRYIALGIQWLYATSGIFGAFIFGTFRPLLVMFGMHYAVTPINTQLIAEFGKTYISPAQLTGNMAQAGACLGVFILARNKTRKSGALTSGITALFGITEPAMYGYNLKYKKPMICAMVSGGIGAAYVNFFGGAGTTLILPGLLALPTYVANSFIHIIIGVCISIFLALGSTIILGINEEKDETEQEQTSSTSSVKLQRNVSISAPITGEVKAITEVEDKMFSQEVMGKGVAIVPKDGKVYAPFDGTVEALFHTNHAIGLKSEEGIELLIHIGIDTVNLEGKYFTAKTKQNEKIKKGDLLIEFDEVAIKKEGYDTTVLIVVTNSSEFKNVSPIASGQILKQEDLLIVEV</sequence>
<keyword evidence="8" id="KW-0418">Kinase</keyword>
<dbReference type="PROSITE" id="PS51098">
    <property type="entry name" value="PTS_EIIB_TYPE_1"/>
    <property type="match status" value="1"/>
</dbReference>
<dbReference type="InterPro" id="IPR036878">
    <property type="entry name" value="Glu_permease_IIB"/>
</dbReference>
<dbReference type="EMBL" id="AP024849">
    <property type="protein sequence ID" value="BCZ45119.1"/>
    <property type="molecule type" value="Genomic_DNA"/>
</dbReference>
<evidence type="ECO:0000256" key="12">
    <source>
        <dbReference type="SAM" id="Phobius"/>
    </source>
</evidence>
<dbReference type="SUPFAM" id="SSF55604">
    <property type="entry name" value="Glucose permease domain IIB"/>
    <property type="match status" value="1"/>
</dbReference>
<evidence type="ECO:0000259" key="13">
    <source>
        <dbReference type="PROSITE" id="PS51093"/>
    </source>
</evidence>
<protein>
    <submittedName>
        <fullName evidence="16">PTS system beta-glucoside-specific EIIBCA component</fullName>
    </submittedName>
</protein>
<dbReference type="PROSITE" id="PS51093">
    <property type="entry name" value="PTS_EIIA_TYPE_1"/>
    <property type="match status" value="1"/>
</dbReference>
<keyword evidence="17" id="KW-1185">Reference proteome</keyword>
<evidence type="ECO:0000256" key="6">
    <source>
        <dbReference type="ARBA" id="ARBA00022683"/>
    </source>
</evidence>
<gene>
    <name evidence="16" type="primary">bglP</name>
    <name evidence="16" type="ORF">psyc5s11_11860</name>
</gene>
<dbReference type="NCBIfam" id="TIGR01995">
    <property type="entry name" value="PTS-II-ABC-beta"/>
    <property type="match status" value="1"/>
</dbReference>
<feature type="transmembrane region" description="Helical" evidence="12">
    <location>
        <begin position="246"/>
        <end position="270"/>
    </location>
</feature>
<evidence type="ECO:0000256" key="7">
    <source>
        <dbReference type="ARBA" id="ARBA00022692"/>
    </source>
</evidence>
<organism evidence="16 17">
    <name type="scientific">Clostridium gelidum</name>
    <dbReference type="NCBI Taxonomy" id="704125"/>
    <lineage>
        <taxon>Bacteria</taxon>
        <taxon>Bacillati</taxon>
        <taxon>Bacillota</taxon>
        <taxon>Clostridia</taxon>
        <taxon>Eubacteriales</taxon>
        <taxon>Clostridiaceae</taxon>
        <taxon>Clostridium</taxon>
    </lineage>
</organism>
<dbReference type="InterPro" id="IPR013013">
    <property type="entry name" value="PTS_EIIC_1"/>
</dbReference>
<dbReference type="InterPro" id="IPR050558">
    <property type="entry name" value="PTS_Sugar-Specific_Components"/>
</dbReference>
<feature type="domain" description="PTS EIIA type-1" evidence="13">
    <location>
        <begin position="490"/>
        <end position="594"/>
    </location>
</feature>
<evidence type="ECO:0000259" key="15">
    <source>
        <dbReference type="PROSITE" id="PS51103"/>
    </source>
</evidence>
<keyword evidence="2" id="KW-0813">Transport</keyword>
<evidence type="ECO:0000256" key="5">
    <source>
        <dbReference type="ARBA" id="ARBA00022679"/>
    </source>
</evidence>
<dbReference type="Gene3D" id="2.70.70.10">
    <property type="entry name" value="Glucose Permease (Domain IIA)"/>
    <property type="match status" value="1"/>
</dbReference>
<evidence type="ECO:0000256" key="11">
    <source>
        <dbReference type="PROSITE-ProRule" id="PRU00421"/>
    </source>
</evidence>
<evidence type="ECO:0000256" key="8">
    <source>
        <dbReference type="ARBA" id="ARBA00022777"/>
    </source>
</evidence>
<evidence type="ECO:0000256" key="1">
    <source>
        <dbReference type="ARBA" id="ARBA00004651"/>
    </source>
</evidence>
<evidence type="ECO:0000256" key="3">
    <source>
        <dbReference type="ARBA" id="ARBA00022475"/>
    </source>
</evidence>
<feature type="transmembrane region" description="Helical" evidence="12">
    <location>
        <begin position="425"/>
        <end position="448"/>
    </location>
</feature>
<evidence type="ECO:0000259" key="14">
    <source>
        <dbReference type="PROSITE" id="PS51098"/>
    </source>
</evidence>
<dbReference type="RefSeq" id="WP_224036743.1">
    <property type="nucleotide sequence ID" value="NZ_AP024849.1"/>
</dbReference>
<dbReference type="Gene3D" id="3.30.1360.60">
    <property type="entry name" value="Glucose permease domain IIB"/>
    <property type="match status" value="1"/>
</dbReference>
<feature type="domain" description="PTS EIIC type-1" evidence="15">
    <location>
        <begin position="104"/>
        <end position="462"/>
    </location>
</feature>
<name>A0ABM7SZQ9_9CLOT</name>
<accession>A0ABM7SZQ9</accession>
<dbReference type="InterPro" id="IPR001127">
    <property type="entry name" value="PTS_EIIA_1_perm"/>
</dbReference>
<comment type="subcellular location">
    <subcellularLocation>
        <location evidence="1">Cell membrane</location>
        <topology evidence="1">Multi-pass membrane protein</topology>
    </subcellularLocation>
</comment>
<keyword evidence="6" id="KW-0598">Phosphotransferase system</keyword>
<dbReference type="NCBIfam" id="TIGR00830">
    <property type="entry name" value="PTBA"/>
    <property type="match status" value="1"/>
</dbReference>
<dbReference type="InterPro" id="IPR001996">
    <property type="entry name" value="PTS_IIB_1"/>
</dbReference>
<dbReference type="Pfam" id="PF00358">
    <property type="entry name" value="PTS_EIIA_1"/>
    <property type="match status" value="1"/>
</dbReference>
<dbReference type="Proteomes" id="UP000824633">
    <property type="component" value="Chromosome"/>
</dbReference>
<keyword evidence="4" id="KW-0762">Sugar transport</keyword>
<evidence type="ECO:0000256" key="2">
    <source>
        <dbReference type="ARBA" id="ARBA00022448"/>
    </source>
</evidence>
<proteinExistence type="predicted"/>
<feature type="transmembrane region" description="Helical" evidence="12">
    <location>
        <begin position="142"/>
        <end position="162"/>
    </location>
</feature>
<keyword evidence="7 12" id="KW-0812">Transmembrane</keyword>
<evidence type="ECO:0000256" key="4">
    <source>
        <dbReference type="ARBA" id="ARBA00022597"/>
    </source>
</evidence>
<dbReference type="PANTHER" id="PTHR30175">
    <property type="entry name" value="PHOSPHOTRANSFERASE SYSTEM TRANSPORT PROTEIN"/>
    <property type="match status" value="1"/>
</dbReference>
<dbReference type="Pfam" id="PF02378">
    <property type="entry name" value="PTS_EIIC"/>
    <property type="match status" value="1"/>
</dbReference>
<keyword evidence="3" id="KW-1003">Cell membrane</keyword>
<evidence type="ECO:0000313" key="17">
    <source>
        <dbReference type="Proteomes" id="UP000824633"/>
    </source>
</evidence>
<dbReference type="InterPro" id="IPR011297">
    <property type="entry name" value="PTS_IIABC_b_glu"/>
</dbReference>
<feature type="transmembrane region" description="Helical" evidence="12">
    <location>
        <begin position="276"/>
        <end position="298"/>
    </location>
</feature>
<feature type="transmembrane region" description="Helical" evidence="12">
    <location>
        <begin position="385"/>
        <end position="405"/>
    </location>
</feature>
<feature type="transmembrane region" description="Helical" evidence="12">
    <location>
        <begin position="212"/>
        <end position="234"/>
    </location>
</feature>
<reference evidence="17" key="1">
    <citation type="submission" date="2021-07" db="EMBL/GenBank/DDBJ databases">
        <title>Complete genome sequencing of a Clostridium isolate.</title>
        <authorList>
            <person name="Ueki A."/>
            <person name="Tonouchi A."/>
        </authorList>
    </citation>
    <scope>NUCLEOTIDE SEQUENCE [LARGE SCALE GENOMIC DNA]</scope>
    <source>
        <strain evidence="17">C5S11</strain>
    </source>
</reference>
<dbReference type="PROSITE" id="PS01035">
    <property type="entry name" value="PTS_EIIB_TYPE_1_CYS"/>
    <property type="match status" value="1"/>
</dbReference>
<evidence type="ECO:0000256" key="10">
    <source>
        <dbReference type="ARBA" id="ARBA00023136"/>
    </source>
</evidence>